<dbReference type="AlphaFoldDB" id="A0A1H6JC81"/>
<proteinExistence type="predicted"/>
<gene>
    <name evidence="1" type="ORF">BAZSYMA_ACONTIG08765_4</name>
</gene>
<dbReference type="Proteomes" id="UP000198988">
    <property type="component" value="Unassembled WGS sequence"/>
</dbReference>
<protein>
    <submittedName>
        <fullName evidence="1">Uncharacterized protein</fullName>
    </submittedName>
</protein>
<reference evidence="2" key="1">
    <citation type="submission" date="2016-06" db="EMBL/GenBank/DDBJ databases">
        <authorList>
            <person name="Petersen J."/>
            <person name="Sayavedra L."/>
        </authorList>
    </citation>
    <scope>NUCLEOTIDE SEQUENCE [LARGE SCALE GENOMIC DNA]</scope>
    <source>
        <strain evidence="2">BazSymA</strain>
    </source>
</reference>
<evidence type="ECO:0000313" key="1">
    <source>
        <dbReference type="EMBL" id="SEH57987.1"/>
    </source>
</evidence>
<name>A0A1H6JC81_9GAMM</name>
<dbReference type="EMBL" id="CDSC02000014">
    <property type="protein sequence ID" value="SEH57987.1"/>
    <property type="molecule type" value="Genomic_DNA"/>
</dbReference>
<accession>A0A1H6JC81</accession>
<organism evidence="1 2">
    <name type="scientific">Bathymodiolus azoricus thioautotrophic gill symbiont</name>
    <dbReference type="NCBI Taxonomy" id="235205"/>
    <lineage>
        <taxon>Bacteria</taxon>
        <taxon>Pseudomonadati</taxon>
        <taxon>Pseudomonadota</taxon>
        <taxon>Gammaproteobacteria</taxon>
        <taxon>sulfur-oxidizing symbionts</taxon>
    </lineage>
</organism>
<sequence length="45" mass="5631">MRGLVAFGFHPMGEAVFWFLFLDWRFYCFFKKIIWSDKVLRLTYF</sequence>
<evidence type="ECO:0000313" key="2">
    <source>
        <dbReference type="Proteomes" id="UP000198988"/>
    </source>
</evidence>